<evidence type="ECO:0000256" key="3">
    <source>
        <dbReference type="SAM" id="MobiDB-lite"/>
    </source>
</evidence>
<dbReference type="HOGENOM" id="CLU_009377_3_2_1"/>
<feature type="domain" description="Zn(2)-C6 fungal-type" evidence="4">
    <location>
        <begin position="16"/>
        <end position="43"/>
    </location>
</feature>
<dbReference type="PROSITE" id="PS50048">
    <property type="entry name" value="ZN2_CY6_FUNGAL_2"/>
    <property type="match status" value="1"/>
</dbReference>
<evidence type="ECO:0000313" key="6">
    <source>
        <dbReference type="Proteomes" id="UP000007129"/>
    </source>
</evidence>
<dbReference type="VEuPathDB" id="FungiDB:MPH_07503"/>
<dbReference type="CDD" id="cd00067">
    <property type="entry name" value="GAL4"/>
    <property type="match status" value="1"/>
</dbReference>
<dbReference type="SMART" id="SM00066">
    <property type="entry name" value="GAL4"/>
    <property type="match status" value="1"/>
</dbReference>
<dbReference type="Gene3D" id="4.10.240.10">
    <property type="entry name" value="Zn(2)-C6 fungal-type DNA-binding domain"/>
    <property type="match status" value="1"/>
</dbReference>
<dbReference type="eggNOG" id="ENOG502RYZ8">
    <property type="taxonomic scope" value="Eukaryota"/>
</dbReference>
<evidence type="ECO:0000259" key="4">
    <source>
        <dbReference type="PROSITE" id="PS50048"/>
    </source>
</evidence>
<comment type="caution">
    <text evidence="5">The sequence shown here is derived from an EMBL/GenBank/DDBJ whole genome shotgun (WGS) entry which is preliminary data.</text>
</comment>
<dbReference type="STRING" id="1126212.K2SEM6"/>
<reference evidence="5 6" key="1">
    <citation type="journal article" date="2012" name="BMC Genomics">
        <title>Tools to kill: Genome of one of the most destructive plant pathogenic fungi Macrophomina phaseolina.</title>
        <authorList>
            <person name="Islam M.S."/>
            <person name="Haque M.S."/>
            <person name="Islam M.M."/>
            <person name="Emdad E.M."/>
            <person name="Halim A."/>
            <person name="Hossen Q.M.M."/>
            <person name="Hossain M.Z."/>
            <person name="Ahmed B."/>
            <person name="Rahim S."/>
            <person name="Rahman M.S."/>
            <person name="Alam M.M."/>
            <person name="Hou S."/>
            <person name="Wan X."/>
            <person name="Saito J.A."/>
            <person name="Alam M."/>
        </authorList>
    </citation>
    <scope>NUCLEOTIDE SEQUENCE [LARGE SCALE GENOMIC DNA]</scope>
    <source>
        <strain evidence="5 6">MS6</strain>
    </source>
</reference>
<dbReference type="InterPro" id="IPR007219">
    <property type="entry name" value="XnlR_reg_dom"/>
</dbReference>
<dbReference type="GO" id="GO:0000981">
    <property type="term" value="F:DNA-binding transcription factor activity, RNA polymerase II-specific"/>
    <property type="evidence" value="ECO:0007669"/>
    <property type="project" value="InterPro"/>
</dbReference>
<dbReference type="SUPFAM" id="SSF57701">
    <property type="entry name" value="Zn2/Cys6 DNA-binding domain"/>
    <property type="match status" value="1"/>
</dbReference>
<dbReference type="PANTHER" id="PTHR46910">
    <property type="entry name" value="TRANSCRIPTION FACTOR PDR1"/>
    <property type="match status" value="1"/>
</dbReference>
<evidence type="ECO:0000313" key="5">
    <source>
        <dbReference type="EMBL" id="EKG15300.1"/>
    </source>
</evidence>
<dbReference type="EMBL" id="AHHD01000307">
    <property type="protein sequence ID" value="EKG15300.1"/>
    <property type="molecule type" value="Genomic_DNA"/>
</dbReference>
<dbReference type="InParanoid" id="K2SEM6"/>
<accession>K2SEM6</accession>
<organism evidence="5 6">
    <name type="scientific">Macrophomina phaseolina (strain MS6)</name>
    <name type="common">Charcoal rot fungus</name>
    <dbReference type="NCBI Taxonomy" id="1126212"/>
    <lineage>
        <taxon>Eukaryota</taxon>
        <taxon>Fungi</taxon>
        <taxon>Dikarya</taxon>
        <taxon>Ascomycota</taxon>
        <taxon>Pezizomycotina</taxon>
        <taxon>Dothideomycetes</taxon>
        <taxon>Dothideomycetes incertae sedis</taxon>
        <taxon>Botryosphaeriales</taxon>
        <taxon>Botryosphaeriaceae</taxon>
        <taxon>Macrophomina</taxon>
    </lineage>
</organism>
<dbReference type="PANTHER" id="PTHR46910:SF5">
    <property type="entry name" value="ZN(II)2CYS6 TRANSCRIPTION FACTOR (EUROFUNG)"/>
    <property type="match status" value="1"/>
</dbReference>
<proteinExistence type="predicted"/>
<dbReference type="Proteomes" id="UP000007129">
    <property type="component" value="Unassembled WGS sequence"/>
</dbReference>
<dbReference type="GO" id="GO:0008270">
    <property type="term" value="F:zinc ion binding"/>
    <property type="evidence" value="ECO:0007669"/>
    <property type="project" value="InterPro"/>
</dbReference>
<gene>
    <name evidence="5" type="ORF">MPH_07503</name>
</gene>
<keyword evidence="1" id="KW-0479">Metal-binding</keyword>
<protein>
    <recommendedName>
        <fullName evidence="4">Zn(2)-C6 fungal-type domain-containing protein</fullName>
    </recommendedName>
</protein>
<dbReference type="SMART" id="SM00906">
    <property type="entry name" value="Fungal_trans"/>
    <property type="match status" value="1"/>
</dbReference>
<dbReference type="PROSITE" id="PS00463">
    <property type="entry name" value="ZN2_CY6_FUNGAL_1"/>
    <property type="match status" value="1"/>
</dbReference>
<dbReference type="InterPro" id="IPR036864">
    <property type="entry name" value="Zn2-C6_fun-type_DNA-bd_sf"/>
</dbReference>
<dbReference type="AlphaFoldDB" id="K2SEM6"/>
<dbReference type="Pfam" id="PF04082">
    <property type="entry name" value="Fungal_trans"/>
    <property type="match status" value="1"/>
</dbReference>
<sequence length="675" mass="75152">MAESSTSARVPSLLRACENCRSRKTRCDKRMPCSSCQTLGTACQPPQSASGYRPRILISSQYENQIYLIQERLSTIQQSVRDGLSAIELRVHRLSLQNHTPATASDLEQNPTQTETPTTHVLSSAIPLVEGDSPFVRQTIHATETAEATLNSLEPGPTGDAVTRLAALKNTLETNCSPQSYDPCLSRCHTQPLNPDGDLPPTCFVVEVVKKIKDHPPITLVGFSWHDMSLIERLCQQVYLPFEQPSVGSTALLHGFMFFILRDLIEEGNPFAKKYDCLSYLEAFKRRFSSALTTYEVVAVPALENIQALLLGAIRALEEGNISLSWTYISSACTMCLTLGFHRRSIVENDHPAVVKEKLHVFWMLYMSDKNLSYTLGRCSNFRDCDIDCDYFPISTNRRLAPWDLANLVCIKLGTLQSKVYDSLYTATARQLVPDTKTQLVEGFAIELQNVRNQARSINPSEAYFAEPLQVTLASNEFLFHSILTTCYLSIPGTDGSTEISSRCLAAARLSLREYTQTFQRFHDAEFYQTSNYVNWVLLVTSFSPYIVVFVHAIGTNDREDLELLERTVGALEAIKDINRSSQRLYDVCKAFFDVAMALNKAKQTANGLHQRNDGSLMIPSSVDAADLAWADELFDFNMNDSSTTSALMESLLSADTPPADMPCSNLSGNSCSDI</sequence>
<dbReference type="CDD" id="cd12148">
    <property type="entry name" value="fungal_TF_MHR"/>
    <property type="match status" value="1"/>
</dbReference>
<dbReference type="OrthoDB" id="103819at2759"/>
<feature type="region of interest" description="Disordered" evidence="3">
    <location>
        <begin position="100"/>
        <end position="119"/>
    </location>
</feature>
<evidence type="ECO:0000256" key="1">
    <source>
        <dbReference type="ARBA" id="ARBA00022723"/>
    </source>
</evidence>
<name>K2SEM6_MACPH</name>
<evidence type="ECO:0000256" key="2">
    <source>
        <dbReference type="ARBA" id="ARBA00023242"/>
    </source>
</evidence>
<dbReference type="GO" id="GO:0006351">
    <property type="term" value="P:DNA-templated transcription"/>
    <property type="evidence" value="ECO:0007669"/>
    <property type="project" value="InterPro"/>
</dbReference>
<dbReference type="InterPro" id="IPR050987">
    <property type="entry name" value="AtrR-like"/>
</dbReference>
<feature type="compositionally biased region" description="Low complexity" evidence="3">
    <location>
        <begin position="108"/>
        <end position="119"/>
    </location>
</feature>
<keyword evidence="2" id="KW-0539">Nucleus</keyword>
<dbReference type="GO" id="GO:0003677">
    <property type="term" value="F:DNA binding"/>
    <property type="evidence" value="ECO:0007669"/>
    <property type="project" value="InterPro"/>
</dbReference>
<dbReference type="InterPro" id="IPR001138">
    <property type="entry name" value="Zn2Cys6_DnaBD"/>
</dbReference>
<dbReference type="Pfam" id="PF00172">
    <property type="entry name" value="Zn_clus"/>
    <property type="match status" value="1"/>
</dbReference>